<keyword evidence="7 8" id="KW-0378">Hydrolase</keyword>
<evidence type="ECO:0000256" key="8">
    <source>
        <dbReference type="PROSITE-ProRule" id="PRU01319"/>
    </source>
</evidence>
<dbReference type="InterPro" id="IPR023160">
    <property type="entry name" value="RNase_HII_hlx-loop-hlx_cap_dom"/>
</dbReference>
<dbReference type="InterPro" id="IPR012337">
    <property type="entry name" value="RNaseH-like_sf"/>
</dbReference>
<comment type="function">
    <text evidence="9">Endonuclease that specifically degrades the RNA of RNA-DNA hybrids.</text>
</comment>
<dbReference type="GO" id="GO:0046872">
    <property type="term" value="F:metal ion binding"/>
    <property type="evidence" value="ECO:0007669"/>
    <property type="project" value="UniProtKB-KW"/>
</dbReference>
<evidence type="ECO:0000256" key="3">
    <source>
        <dbReference type="ARBA" id="ARBA00007058"/>
    </source>
</evidence>
<keyword evidence="13" id="KW-1185">Reference proteome</keyword>
<evidence type="ECO:0000256" key="1">
    <source>
        <dbReference type="ARBA" id="ARBA00000077"/>
    </source>
</evidence>
<name>A0A4V4LTE4_9BASI</name>
<dbReference type="GO" id="GO:0032299">
    <property type="term" value="C:ribonuclease H2 complex"/>
    <property type="evidence" value="ECO:0007669"/>
    <property type="project" value="TreeGrafter"/>
</dbReference>
<feature type="domain" description="RNase H type-2" evidence="11">
    <location>
        <begin position="47"/>
        <end position="292"/>
    </location>
</feature>
<comment type="cofactor">
    <cofactor evidence="2">
        <name>Mg(2+)</name>
        <dbReference type="ChEBI" id="CHEBI:18420"/>
    </cofactor>
</comment>
<evidence type="ECO:0000259" key="11">
    <source>
        <dbReference type="PROSITE" id="PS51975"/>
    </source>
</evidence>
<feature type="region of interest" description="Disordered" evidence="10">
    <location>
        <begin position="1"/>
        <end position="23"/>
    </location>
</feature>
<dbReference type="OrthoDB" id="7462577at2759"/>
<comment type="catalytic activity">
    <reaction evidence="1 8 9">
        <text>Endonucleolytic cleavage to 5'-phosphomonoester.</text>
        <dbReference type="EC" id="3.1.26.4"/>
    </reaction>
</comment>
<dbReference type="GO" id="GO:0003723">
    <property type="term" value="F:RNA binding"/>
    <property type="evidence" value="ECO:0007669"/>
    <property type="project" value="UniProtKB-UniRule"/>
</dbReference>
<feature type="region of interest" description="Disordered" evidence="10">
    <location>
        <begin position="222"/>
        <end position="252"/>
    </location>
</feature>
<dbReference type="AlphaFoldDB" id="A0A4V4LTE4"/>
<dbReference type="NCBIfam" id="TIGR00729">
    <property type="entry name" value="ribonuclease HII"/>
    <property type="match status" value="1"/>
</dbReference>
<accession>A0A4V4LTE4</accession>
<dbReference type="InterPro" id="IPR024567">
    <property type="entry name" value="RNase_HII/HIII_dom"/>
</dbReference>
<sequence length="326" mass="35437">MVKRTRKESPAEEAEGHALPPSMTADEPLLSSYSYHSQIPDTLLNSKVMMGVDEAGRGPVLGPLVYGIAYCSVDYEDTLKDVGFDDSKALTAESRQSLLEKLISLSDHLAWSVRVMAPQDISAGMLKSVPYNLNAQSHDATFSLITDVMAKGVQLEHVYVDTVGPAKSYQAKLEAAFPSIGFTVASKADSLFPIVSAASIAAKVTRDAIIDNWTFVEPINGPSSSSKKLKKEDSSVDVSEEQDQPMKLGSGYPGDPNTVAWLKNNLDDVFGLPQLARFSWSTVKNLLESNAHEVAWMDENENTFKSNFADEPPSMKKLGVQTISSL</sequence>
<feature type="compositionally biased region" description="Basic and acidic residues" evidence="10">
    <location>
        <begin position="7"/>
        <end position="16"/>
    </location>
</feature>
<comment type="cofactor">
    <cofactor evidence="8">
        <name>Mn(2+)</name>
        <dbReference type="ChEBI" id="CHEBI:29035"/>
    </cofactor>
    <cofactor evidence="8">
        <name>Mg(2+)</name>
        <dbReference type="ChEBI" id="CHEBI:18420"/>
    </cofactor>
    <text evidence="8">Manganese or magnesium. Binds 1 divalent metal ion per monomer in the absence of substrate. May bind a second metal ion after substrate binding.</text>
</comment>
<evidence type="ECO:0000256" key="6">
    <source>
        <dbReference type="ARBA" id="ARBA00022759"/>
    </source>
</evidence>
<gene>
    <name evidence="12" type="ORF">E3P99_01786</name>
</gene>
<dbReference type="SUPFAM" id="SSF53098">
    <property type="entry name" value="Ribonuclease H-like"/>
    <property type="match status" value="1"/>
</dbReference>
<dbReference type="Gene3D" id="3.30.420.10">
    <property type="entry name" value="Ribonuclease H-like superfamily/Ribonuclease H"/>
    <property type="match status" value="1"/>
</dbReference>
<feature type="binding site" evidence="8">
    <location>
        <position position="53"/>
    </location>
    <ligand>
        <name>a divalent metal cation</name>
        <dbReference type="ChEBI" id="CHEBI:60240"/>
    </ligand>
</feature>
<reference evidence="12 13" key="1">
    <citation type="submission" date="2019-03" db="EMBL/GenBank/DDBJ databases">
        <title>Sequencing 23 genomes of Wallemia ichthyophaga.</title>
        <authorList>
            <person name="Gostincar C."/>
        </authorList>
    </citation>
    <scope>NUCLEOTIDE SEQUENCE [LARGE SCALE GENOMIC DNA]</scope>
    <source>
        <strain evidence="12 13">EXF-5753</strain>
    </source>
</reference>
<comment type="caution">
    <text evidence="12">The sequence shown here is derived from an EMBL/GenBank/DDBJ whole genome shotgun (WGS) entry which is preliminary data.</text>
</comment>
<dbReference type="EMBL" id="SPNW01000022">
    <property type="protein sequence ID" value="TIA90073.1"/>
    <property type="molecule type" value="Genomic_DNA"/>
</dbReference>
<dbReference type="FunFam" id="3.30.420.10:FF:000016">
    <property type="entry name" value="Ribonuclease"/>
    <property type="match status" value="1"/>
</dbReference>
<evidence type="ECO:0000256" key="5">
    <source>
        <dbReference type="ARBA" id="ARBA00022723"/>
    </source>
</evidence>
<dbReference type="EC" id="3.1.26.4" evidence="9"/>
<evidence type="ECO:0000313" key="13">
    <source>
        <dbReference type="Proteomes" id="UP000310189"/>
    </source>
</evidence>
<dbReference type="PROSITE" id="PS51975">
    <property type="entry name" value="RNASE_H_2"/>
    <property type="match status" value="1"/>
</dbReference>
<evidence type="ECO:0000256" key="9">
    <source>
        <dbReference type="RuleBase" id="RU003515"/>
    </source>
</evidence>
<feature type="binding site" evidence="8">
    <location>
        <position position="54"/>
    </location>
    <ligand>
        <name>a divalent metal cation</name>
        <dbReference type="ChEBI" id="CHEBI:60240"/>
    </ligand>
</feature>
<dbReference type="FunFam" id="1.10.10.460:FF:000001">
    <property type="entry name" value="Ribonuclease"/>
    <property type="match status" value="1"/>
</dbReference>
<dbReference type="InterPro" id="IPR036397">
    <property type="entry name" value="RNaseH_sf"/>
</dbReference>
<comment type="similarity">
    <text evidence="3">Belongs to the RNase HII family. Eukaryotic subfamily.</text>
</comment>
<evidence type="ECO:0000256" key="4">
    <source>
        <dbReference type="ARBA" id="ARBA00022722"/>
    </source>
</evidence>
<keyword evidence="4 8" id="KW-0540">Nuclease</keyword>
<evidence type="ECO:0000256" key="7">
    <source>
        <dbReference type="ARBA" id="ARBA00022801"/>
    </source>
</evidence>
<evidence type="ECO:0000313" key="12">
    <source>
        <dbReference type="EMBL" id="TIA90073.1"/>
    </source>
</evidence>
<protein>
    <recommendedName>
        <fullName evidence="9">Ribonuclease</fullName>
        <ecNumber evidence="9">3.1.26.4</ecNumber>
    </recommendedName>
</protein>
<dbReference type="PANTHER" id="PTHR10954">
    <property type="entry name" value="RIBONUCLEASE H2 SUBUNIT A"/>
    <property type="match status" value="1"/>
</dbReference>
<dbReference type="InterPro" id="IPR004649">
    <property type="entry name" value="RNase_H2_suA"/>
</dbReference>
<dbReference type="InterPro" id="IPR001352">
    <property type="entry name" value="RNase_HII/HIII"/>
</dbReference>
<dbReference type="GO" id="GO:0043137">
    <property type="term" value="P:DNA replication, removal of RNA primer"/>
    <property type="evidence" value="ECO:0007669"/>
    <property type="project" value="TreeGrafter"/>
</dbReference>
<dbReference type="GO" id="GO:0006298">
    <property type="term" value="P:mismatch repair"/>
    <property type="evidence" value="ECO:0007669"/>
    <property type="project" value="TreeGrafter"/>
</dbReference>
<keyword evidence="5 8" id="KW-0479">Metal-binding</keyword>
<feature type="binding site" evidence="8">
    <location>
        <position position="161"/>
    </location>
    <ligand>
        <name>a divalent metal cation</name>
        <dbReference type="ChEBI" id="CHEBI:60240"/>
    </ligand>
</feature>
<dbReference type="GO" id="GO:0004523">
    <property type="term" value="F:RNA-DNA hybrid ribonuclease activity"/>
    <property type="evidence" value="ECO:0007669"/>
    <property type="project" value="UniProtKB-UniRule"/>
</dbReference>
<dbReference type="PANTHER" id="PTHR10954:SF7">
    <property type="entry name" value="RIBONUCLEASE H2 SUBUNIT A"/>
    <property type="match status" value="1"/>
</dbReference>
<proteinExistence type="inferred from homology"/>
<evidence type="ECO:0000256" key="10">
    <source>
        <dbReference type="SAM" id="MobiDB-lite"/>
    </source>
</evidence>
<dbReference type="CDD" id="cd07181">
    <property type="entry name" value="RNase_HII_eukaryota_like"/>
    <property type="match status" value="1"/>
</dbReference>
<dbReference type="Gene3D" id="1.10.10.460">
    <property type="entry name" value="Ribonuclease hii. Domain 2"/>
    <property type="match status" value="1"/>
</dbReference>
<dbReference type="Proteomes" id="UP000310189">
    <property type="component" value="Unassembled WGS sequence"/>
</dbReference>
<evidence type="ECO:0000256" key="2">
    <source>
        <dbReference type="ARBA" id="ARBA00001946"/>
    </source>
</evidence>
<keyword evidence="6 8" id="KW-0255">Endonuclease</keyword>
<dbReference type="Pfam" id="PF01351">
    <property type="entry name" value="RNase_HII"/>
    <property type="match status" value="1"/>
</dbReference>
<organism evidence="12 13">
    <name type="scientific">Wallemia hederae</name>
    <dbReference type="NCBI Taxonomy" id="1540922"/>
    <lineage>
        <taxon>Eukaryota</taxon>
        <taxon>Fungi</taxon>
        <taxon>Dikarya</taxon>
        <taxon>Basidiomycota</taxon>
        <taxon>Wallemiomycotina</taxon>
        <taxon>Wallemiomycetes</taxon>
        <taxon>Wallemiales</taxon>
        <taxon>Wallemiaceae</taxon>
        <taxon>Wallemia</taxon>
    </lineage>
</organism>